<evidence type="ECO:0000313" key="2">
    <source>
        <dbReference type="WBParaSite" id="L893_g2014.t1"/>
    </source>
</evidence>
<dbReference type="Proteomes" id="UP000095287">
    <property type="component" value="Unplaced"/>
</dbReference>
<accession>A0A1I7YW73</accession>
<dbReference type="WBParaSite" id="L893_g2014.t1">
    <property type="protein sequence ID" value="L893_g2014.t1"/>
    <property type="gene ID" value="L893_g2014"/>
</dbReference>
<keyword evidence="1" id="KW-1185">Reference proteome</keyword>
<reference evidence="2" key="1">
    <citation type="submission" date="2016-11" db="UniProtKB">
        <authorList>
            <consortium name="WormBaseParasite"/>
        </authorList>
    </citation>
    <scope>IDENTIFICATION</scope>
</reference>
<organism evidence="1 2">
    <name type="scientific">Steinernema glaseri</name>
    <dbReference type="NCBI Taxonomy" id="37863"/>
    <lineage>
        <taxon>Eukaryota</taxon>
        <taxon>Metazoa</taxon>
        <taxon>Ecdysozoa</taxon>
        <taxon>Nematoda</taxon>
        <taxon>Chromadorea</taxon>
        <taxon>Rhabditida</taxon>
        <taxon>Tylenchina</taxon>
        <taxon>Panagrolaimomorpha</taxon>
        <taxon>Strongyloidoidea</taxon>
        <taxon>Steinernematidae</taxon>
        <taxon>Steinernema</taxon>
    </lineage>
</organism>
<proteinExistence type="predicted"/>
<name>A0A1I7YW73_9BILA</name>
<sequence length="129" mass="14390">MVTVIIIPECFEALSIRKHEKIVECRRKRDYAQQRTQDQRFDESMSTCFLLLCPIAGVRSAVLKLTPLVCFLLICSSLAFLNVSLDCDWNDTQAKGRSPSTSWPFALTTAAMISASAVECLTQITLLNA</sequence>
<dbReference type="AlphaFoldDB" id="A0A1I7YW73"/>
<protein>
    <submittedName>
        <fullName evidence="2">Transmembrane protein</fullName>
    </submittedName>
</protein>
<evidence type="ECO:0000313" key="1">
    <source>
        <dbReference type="Proteomes" id="UP000095287"/>
    </source>
</evidence>